<feature type="region of interest" description="Disordered" evidence="1">
    <location>
        <begin position="36"/>
        <end position="69"/>
    </location>
</feature>
<dbReference type="Proteomes" id="UP000076154">
    <property type="component" value="Unassembled WGS sequence"/>
</dbReference>
<dbReference type="InParanoid" id="A0A369KAM9"/>
<feature type="compositionally biased region" description="Low complexity" evidence="1">
    <location>
        <begin position="184"/>
        <end position="194"/>
    </location>
</feature>
<accession>A0A369KAM9</accession>
<comment type="caution">
    <text evidence="2">The sequence shown here is derived from an EMBL/GenBank/DDBJ whole genome shotgun (WGS) entry which is preliminary data.</text>
</comment>
<feature type="compositionally biased region" description="Low complexity" evidence="1">
    <location>
        <begin position="949"/>
        <end position="969"/>
    </location>
</feature>
<feature type="region of interest" description="Disordered" evidence="1">
    <location>
        <begin position="901"/>
        <end position="1093"/>
    </location>
</feature>
<dbReference type="InterPro" id="IPR011993">
    <property type="entry name" value="PH-like_dom_sf"/>
</dbReference>
<feature type="compositionally biased region" description="Low complexity" evidence="1">
    <location>
        <begin position="599"/>
        <end position="608"/>
    </location>
</feature>
<feature type="compositionally biased region" description="Polar residues" evidence="1">
    <location>
        <begin position="510"/>
        <end position="519"/>
    </location>
</feature>
<sequence>MEQHRPRSQSVLQIRSSLPSRTSKLLQKVSNFRGRLRFNKAKDDRDIHNPYPSQTHQHGDDEFGGGGGVVKPYMSQPLLGLGGMLVEPFNPEYRDGEDSCHSQSTSPSGSEDNRRHVGDSAARSRSPGPGAITVSPRAGRESGVAVDGLPPVASEVRWESSPHHQHSQTRASPTTLGLLDAQRPRSSSPSLRSRSSFDDRPRISSGAVTEVRRDGVDSGVASHHAEGLPLPGSIAGVNNDATTPPPPPPKHQAAPSIVISSHPPEMSPSSPLRNSLDDRPRPPSIELTEPKIDGSSKINTRLSATRIFTRKQSRTRLKDAISPLHEGPSPSFPASTPHSRSRTPSPPPPLPALLASITYSNISAHTTSLPALSPPAATRTVPPRRETAPRLAIASHRFSLTLQDGSNARLSPSVILRPPPLPILNLPTLPTIRPPDSHAPSVSGAGEAGGLRSMPELPHVGGEVGDDGDGEVEGDDDGEDEDEDEEADGDRDTTREGASSLDLLEDGSSHRPSMSSSTDHPGLQLQLQLHPYTSHGKTHSRSSSYQGGQFPSLPSPDTSRIDLSFLEERPPSPPAHDRKGKGRARDPSQSQAQEEDTSRTPTSVSPSPYRDYFSRPHGSGSGSQHANVNGNEGAVHVHPRNDSMGPRTPRAEEGFLPPIPLQNVPVVMGIGMGKQVLMQEKRPGIYKHASRSLIDIHAVEKKERVERMVRAEEEVAEELERFKRRQSGVGAMGKRRQQQAERADADAELVPATPVVVDEDINSLNNKRVSKAPPYETVAHALRRRRSMPTFISSSEPPPYPSFHPHAQPHPMSENVKIQPRDDEGRERLPPYSNAIYMRSILPRKMEFLAPGEQAKDRKWRRVICVLEGTAFKVFRCPAGTTGVSALGEWWEKKVGVGDVSANTPSAPGTASGSGSGGTAAAGAAEGERERLPKLGEETGTGQTELVISTPSAAGPSTSPDPVQQLQQPPQMPPHPTRSRLNLAVNLLRPSRPHGRSNSDVPNPPPKPRSPRSSLNILGAGSSPGRESTGSRPRSSFSSQHSMAAPSSSMSTSASDQSMTLSVPSPSSSSHSSRPNTASSFRGARISPAGDLDPDPADLIRAYTMQNAESGLGNDYIKRKNVIRVRVEGEQFLIQAKDVAEVVAWIEALQASANVALDLDERPMPKGPLFPRRRRRRQRPRPATDSVSHPAEDTNDMATAGVGASTHGPTS</sequence>
<dbReference type="STRING" id="39966.A0A369KAM9"/>
<dbReference type="Gene3D" id="2.30.29.30">
    <property type="entry name" value="Pleckstrin-homology domain (PH domain)/Phosphotyrosine-binding domain (PTB)"/>
    <property type="match status" value="2"/>
</dbReference>
<evidence type="ECO:0000256" key="1">
    <source>
        <dbReference type="SAM" id="MobiDB-lite"/>
    </source>
</evidence>
<feature type="region of interest" description="Disordered" evidence="1">
    <location>
        <begin position="427"/>
        <end position="651"/>
    </location>
</feature>
<proteinExistence type="predicted"/>
<keyword evidence="3" id="KW-1185">Reference proteome</keyword>
<gene>
    <name evidence="2" type="ORF">Hypma_013998</name>
</gene>
<feature type="region of interest" description="Disordered" evidence="1">
    <location>
        <begin position="367"/>
        <end position="386"/>
    </location>
</feature>
<feature type="region of interest" description="Disordered" evidence="1">
    <location>
        <begin position="1"/>
        <end position="20"/>
    </location>
</feature>
<feature type="compositionally biased region" description="Basic residues" evidence="1">
    <location>
        <begin position="1171"/>
        <end position="1180"/>
    </location>
</feature>
<dbReference type="PANTHER" id="PTHR37283:SF1">
    <property type="entry name" value="PH DOMAIN-CONTAINING PROTEIN YHR131C"/>
    <property type="match status" value="1"/>
</dbReference>
<feature type="compositionally biased region" description="Polar residues" evidence="1">
    <location>
        <begin position="8"/>
        <end position="20"/>
    </location>
</feature>
<feature type="compositionally biased region" description="Low complexity" evidence="1">
    <location>
        <begin position="260"/>
        <end position="271"/>
    </location>
</feature>
<evidence type="ECO:0000313" key="3">
    <source>
        <dbReference type="Proteomes" id="UP000076154"/>
    </source>
</evidence>
<reference evidence="2" key="1">
    <citation type="submission" date="2018-04" db="EMBL/GenBank/DDBJ databases">
        <title>Whole genome sequencing of Hypsizygus marmoreus.</title>
        <authorList>
            <person name="Choi I.-G."/>
            <person name="Min B."/>
            <person name="Kim J.-G."/>
            <person name="Kim S."/>
            <person name="Oh Y.-L."/>
            <person name="Kong W.-S."/>
            <person name="Park H."/>
            <person name="Jeong J."/>
            <person name="Song E.-S."/>
        </authorList>
    </citation>
    <scope>NUCLEOTIDE SEQUENCE [LARGE SCALE GENOMIC DNA]</scope>
    <source>
        <strain evidence="2">51987-8</strain>
    </source>
</reference>
<dbReference type="PANTHER" id="PTHR37283">
    <property type="entry name" value="PH DOMAIN-CONTAINING PROTEIN YHR131C"/>
    <property type="match status" value="1"/>
</dbReference>
<feature type="compositionally biased region" description="Basic and acidic residues" evidence="1">
    <location>
        <begin position="926"/>
        <end position="937"/>
    </location>
</feature>
<feature type="region of interest" description="Disordered" evidence="1">
    <location>
        <begin position="1160"/>
        <end position="1211"/>
    </location>
</feature>
<name>A0A369KAM9_HYPMA</name>
<dbReference type="EMBL" id="LUEZ02000009">
    <property type="protein sequence ID" value="RDB29907.1"/>
    <property type="molecule type" value="Genomic_DNA"/>
</dbReference>
<dbReference type="AlphaFoldDB" id="A0A369KAM9"/>
<dbReference type="SUPFAM" id="SSF50729">
    <property type="entry name" value="PH domain-like"/>
    <property type="match status" value="1"/>
</dbReference>
<dbReference type="OrthoDB" id="5865767at2759"/>
<evidence type="ECO:0008006" key="4">
    <source>
        <dbReference type="Google" id="ProtNLM"/>
    </source>
</evidence>
<protein>
    <recommendedName>
        <fullName evidence="4">PH domain-containing protein</fullName>
    </recommendedName>
</protein>
<feature type="compositionally biased region" description="Acidic residues" evidence="1">
    <location>
        <begin position="464"/>
        <end position="489"/>
    </location>
</feature>
<feature type="region of interest" description="Disordered" evidence="1">
    <location>
        <begin position="89"/>
        <end position="351"/>
    </location>
</feature>
<evidence type="ECO:0000313" key="2">
    <source>
        <dbReference type="EMBL" id="RDB29907.1"/>
    </source>
</evidence>
<feature type="compositionally biased region" description="Polar residues" evidence="1">
    <location>
        <begin position="101"/>
        <end position="110"/>
    </location>
</feature>
<organism evidence="2 3">
    <name type="scientific">Hypsizygus marmoreus</name>
    <name type="common">White beech mushroom</name>
    <name type="synonym">Agaricus marmoreus</name>
    <dbReference type="NCBI Taxonomy" id="39966"/>
    <lineage>
        <taxon>Eukaryota</taxon>
        <taxon>Fungi</taxon>
        <taxon>Dikarya</taxon>
        <taxon>Basidiomycota</taxon>
        <taxon>Agaricomycotina</taxon>
        <taxon>Agaricomycetes</taxon>
        <taxon>Agaricomycetidae</taxon>
        <taxon>Agaricales</taxon>
        <taxon>Tricholomatineae</taxon>
        <taxon>Lyophyllaceae</taxon>
        <taxon>Hypsizygus</taxon>
    </lineage>
</organism>
<feature type="compositionally biased region" description="Low complexity" evidence="1">
    <location>
        <begin position="1028"/>
        <end position="1080"/>
    </location>
</feature>